<dbReference type="InterPro" id="IPR010987">
    <property type="entry name" value="Glutathione-S-Trfase_C-like"/>
</dbReference>
<reference evidence="3 4" key="1">
    <citation type="submission" date="2019-12" db="EMBL/GenBank/DDBJ databases">
        <authorList>
            <person name="Floudas D."/>
            <person name="Bentzer J."/>
            <person name="Ahren D."/>
            <person name="Johansson T."/>
            <person name="Persson P."/>
            <person name="Tunlid A."/>
        </authorList>
    </citation>
    <scope>NUCLEOTIDE SEQUENCE [LARGE SCALE GENOMIC DNA]</scope>
    <source>
        <strain evidence="3 4">CBS 102.39</strain>
    </source>
</reference>
<dbReference type="Gene3D" id="3.40.30.10">
    <property type="entry name" value="Glutaredoxin"/>
    <property type="match status" value="1"/>
</dbReference>
<dbReference type="PANTHER" id="PTHR43968:SF6">
    <property type="entry name" value="GLUTATHIONE S-TRANSFERASE OMEGA"/>
    <property type="match status" value="1"/>
</dbReference>
<evidence type="ECO:0000259" key="2">
    <source>
        <dbReference type="PROSITE" id="PS50405"/>
    </source>
</evidence>
<dbReference type="AlphaFoldDB" id="A0A8H4VKH3"/>
<dbReference type="InterPro" id="IPR036249">
    <property type="entry name" value="Thioredoxin-like_sf"/>
</dbReference>
<dbReference type="InterPro" id="IPR050983">
    <property type="entry name" value="GST_Omega/HSP26"/>
</dbReference>
<dbReference type="PROSITE" id="PS50404">
    <property type="entry name" value="GST_NTER"/>
    <property type="match status" value="1"/>
</dbReference>
<evidence type="ECO:0000313" key="4">
    <source>
        <dbReference type="Proteomes" id="UP000521872"/>
    </source>
</evidence>
<feature type="domain" description="GST N-terminal" evidence="1">
    <location>
        <begin position="4"/>
        <end position="91"/>
    </location>
</feature>
<evidence type="ECO:0008006" key="5">
    <source>
        <dbReference type="Google" id="ProtNLM"/>
    </source>
</evidence>
<dbReference type="InterPro" id="IPR004045">
    <property type="entry name" value="Glutathione_S-Trfase_N"/>
</dbReference>
<sequence length="233" mass="26057">MSQPAYTVVGTPFSTFTRTITLGLQYKGLEYNQLATPPQTELALENHPFGYLPTLIIHELELEGKRVTQDIKLRESQAIVRFIDRVAPEPSLHMEGGTGGVVLEEKMWEFVSFVASFGFPSMEGGVVKPQVKALDEGKQTDAEVRQSIASGVEQTRKFLALAESLMVNSSDYLFGDHPTWADFFLFPIMADLRMVPEWKEVVSERLVRWMEKMDGLEAVKATKEGTLSVGARP</sequence>
<dbReference type="Gene3D" id="1.20.1050.10">
    <property type="match status" value="1"/>
</dbReference>
<gene>
    <name evidence="3" type="ORF">D9613_010918</name>
</gene>
<dbReference type="CDD" id="cd00570">
    <property type="entry name" value="GST_N_family"/>
    <property type="match status" value="1"/>
</dbReference>
<keyword evidence="4" id="KW-1185">Reference proteome</keyword>
<protein>
    <recommendedName>
        <fullName evidence="5">Glutathione S-transferase</fullName>
    </recommendedName>
</protein>
<evidence type="ECO:0000259" key="1">
    <source>
        <dbReference type="PROSITE" id="PS50404"/>
    </source>
</evidence>
<evidence type="ECO:0000313" key="3">
    <source>
        <dbReference type="EMBL" id="KAF4613213.1"/>
    </source>
</evidence>
<comment type="caution">
    <text evidence="3">The sequence shown here is derived from an EMBL/GenBank/DDBJ whole genome shotgun (WGS) entry which is preliminary data.</text>
</comment>
<feature type="domain" description="GST C-terminal" evidence="2">
    <location>
        <begin position="100"/>
        <end position="233"/>
    </location>
</feature>
<dbReference type="Pfam" id="PF13410">
    <property type="entry name" value="GST_C_2"/>
    <property type="match status" value="1"/>
</dbReference>
<dbReference type="SUPFAM" id="SSF52833">
    <property type="entry name" value="Thioredoxin-like"/>
    <property type="match status" value="1"/>
</dbReference>
<name>A0A8H4VKH3_9AGAR</name>
<dbReference type="GO" id="GO:0005737">
    <property type="term" value="C:cytoplasm"/>
    <property type="evidence" value="ECO:0007669"/>
    <property type="project" value="TreeGrafter"/>
</dbReference>
<dbReference type="PROSITE" id="PS50405">
    <property type="entry name" value="GST_CTER"/>
    <property type="match status" value="1"/>
</dbReference>
<dbReference type="PANTHER" id="PTHR43968">
    <property type="match status" value="1"/>
</dbReference>
<accession>A0A8H4VKH3</accession>
<dbReference type="CDD" id="cd00299">
    <property type="entry name" value="GST_C_family"/>
    <property type="match status" value="1"/>
</dbReference>
<proteinExistence type="predicted"/>
<organism evidence="3 4">
    <name type="scientific">Agrocybe pediades</name>
    <dbReference type="NCBI Taxonomy" id="84607"/>
    <lineage>
        <taxon>Eukaryota</taxon>
        <taxon>Fungi</taxon>
        <taxon>Dikarya</taxon>
        <taxon>Basidiomycota</taxon>
        <taxon>Agaricomycotina</taxon>
        <taxon>Agaricomycetes</taxon>
        <taxon>Agaricomycetidae</taxon>
        <taxon>Agaricales</taxon>
        <taxon>Agaricineae</taxon>
        <taxon>Strophariaceae</taxon>
        <taxon>Agrocybe</taxon>
    </lineage>
</organism>
<dbReference type="Pfam" id="PF13417">
    <property type="entry name" value="GST_N_3"/>
    <property type="match status" value="1"/>
</dbReference>
<dbReference type="SUPFAM" id="SSF47616">
    <property type="entry name" value="GST C-terminal domain-like"/>
    <property type="match status" value="1"/>
</dbReference>
<dbReference type="InterPro" id="IPR036282">
    <property type="entry name" value="Glutathione-S-Trfase_C_sf"/>
</dbReference>
<dbReference type="EMBL" id="JAACJL010000046">
    <property type="protein sequence ID" value="KAF4613213.1"/>
    <property type="molecule type" value="Genomic_DNA"/>
</dbReference>
<dbReference type="Proteomes" id="UP000521872">
    <property type="component" value="Unassembled WGS sequence"/>
</dbReference>